<dbReference type="PANTHER" id="PTHR40642:SF1">
    <property type="entry name" value="YALI0F31295P"/>
    <property type="match status" value="1"/>
</dbReference>
<dbReference type="AlphaFoldDB" id="A0A1J9PHX9"/>
<reference evidence="2 3" key="1">
    <citation type="submission" date="2015-07" db="EMBL/GenBank/DDBJ databases">
        <title>Emmonsia species relationships and genome sequence.</title>
        <authorList>
            <consortium name="The Broad Institute Genomics Platform"/>
            <person name="Cuomo C.A."/>
            <person name="Munoz J.F."/>
            <person name="Imamovic A."/>
            <person name="Priest M.E."/>
            <person name="Young S."/>
            <person name="Clay O.K."/>
            <person name="McEwen J.G."/>
        </authorList>
    </citation>
    <scope>NUCLEOTIDE SEQUENCE [LARGE SCALE GENOMIC DNA]</scope>
    <source>
        <strain evidence="2 3">UAMH 9510</strain>
    </source>
</reference>
<dbReference type="InterPro" id="IPR024526">
    <property type="entry name" value="DUF3807"/>
</dbReference>
<organism evidence="2 3">
    <name type="scientific">Emergomyces pasteurianus Ep9510</name>
    <dbReference type="NCBI Taxonomy" id="1447872"/>
    <lineage>
        <taxon>Eukaryota</taxon>
        <taxon>Fungi</taxon>
        <taxon>Dikarya</taxon>
        <taxon>Ascomycota</taxon>
        <taxon>Pezizomycotina</taxon>
        <taxon>Eurotiomycetes</taxon>
        <taxon>Eurotiomycetidae</taxon>
        <taxon>Onygenales</taxon>
        <taxon>Ajellomycetaceae</taxon>
        <taxon>Emergomyces</taxon>
    </lineage>
</organism>
<dbReference type="OrthoDB" id="5422320at2759"/>
<dbReference type="Proteomes" id="UP000182235">
    <property type="component" value="Unassembled WGS sequence"/>
</dbReference>
<dbReference type="Pfam" id="PF12720">
    <property type="entry name" value="DUF3807"/>
    <property type="match status" value="1"/>
</dbReference>
<gene>
    <name evidence="2" type="ORF">AJ78_04218</name>
</gene>
<evidence type="ECO:0000256" key="1">
    <source>
        <dbReference type="SAM" id="MobiDB-lite"/>
    </source>
</evidence>
<dbReference type="STRING" id="1447872.A0A1J9PHX9"/>
<name>A0A1J9PHX9_9EURO</name>
<comment type="caution">
    <text evidence="2">The sequence shown here is derived from an EMBL/GenBank/DDBJ whole genome shotgun (WGS) entry which is preliminary data.</text>
</comment>
<evidence type="ECO:0000313" key="2">
    <source>
        <dbReference type="EMBL" id="OJD15522.1"/>
    </source>
</evidence>
<dbReference type="VEuPathDB" id="FungiDB:AJ78_04218"/>
<feature type="compositionally biased region" description="Polar residues" evidence="1">
    <location>
        <begin position="163"/>
        <end position="179"/>
    </location>
</feature>
<feature type="region of interest" description="Disordered" evidence="1">
    <location>
        <begin position="117"/>
        <end position="190"/>
    </location>
</feature>
<dbReference type="EMBL" id="LGRN01000151">
    <property type="protein sequence ID" value="OJD15522.1"/>
    <property type="molecule type" value="Genomic_DNA"/>
</dbReference>
<feature type="compositionally biased region" description="Basic and acidic residues" evidence="1">
    <location>
        <begin position="119"/>
        <end position="143"/>
    </location>
</feature>
<accession>A0A1J9PHX9</accession>
<proteinExistence type="predicted"/>
<dbReference type="PANTHER" id="PTHR40642">
    <property type="entry name" value="YALI0F31295P"/>
    <property type="match status" value="1"/>
</dbReference>
<protein>
    <submittedName>
        <fullName evidence="2">Uncharacterized protein</fullName>
    </submittedName>
</protein>
<keyword evidence="3" id="KW-1185">Reference proteome</keyword>
<sequence length="190" mass="21072">MSYQSQIPSVTLQDLHGFRARHFRQGNSESVHSLMLPVADDEHLNGDGLGYYPDGAKRTLTDQQIEIFRHSEIQKLQRMKRWKEMADRDQADGEFSTNVARGSLTDAGLLEGQGARQGSLEHEDNGFHDTEKSSNNMDKKPKEGTIIPDGNNIIERPPGFGAQGTTSSNSHKPASSGSNPYGRRLVSYDD</sequence>
<evidence type="ECO:0000313" key="3">
    <source>
        <dbReference type="Proteomes" id="UP000182235"/>
    </source>
</evidence>